<organism evidence="2 3">
    <name type="scientific">Dendryphion nanum</name>
    <dbReference type="NCBI Taxonomy" id="256645"/>
    <lineage>
        <taxon>Eukaryota</taxon>
        <taxon>Fungi</taxon>
        <taxon>Dikarya</taxon>
        <taxon>Ascomycota</taxon>
        <taxon>Pezizomycotina</taxon>
        <taxon>Dothideomycetes</taxon>
        <taxon>Pleosporomycetidae</taxon>
        <taxon>Pleosporales</taxon>
        <taxon>Torulaceae</taxon>
        <taxon>Dendryphion</taxon>
    </lineage>
</organism>
<name>A0A9P9IPI3_9PLEO</name>
<proteinExistence type="predicted"/>
<comment type="caution">
    <text evidence="2">The sequence shown here is derived from an EMBL/GenBank/DDBJ whole genome shotgun (WGS) entry which is preliminary data.</text>
</comment>
<accession>A0A9P9IPI3</accession>
<feature type="region of interest" description="Disordered" evidence="1">
    <location>
        <begin position="764"/>
        <end position="852"/>
    </location>
</feature>
<sequence>MGALTIKVRDFQTGNDVLTAQHTQVREYTTLLRRILEALELSPFLYNAHIHRSRTSGCVEGNTMTQEDWEDEDWAEIVTAGRVSIYVHVVESFRPELAPGVRSATVGVATGRATRGPTHPPPGRYTPPAQHTMATQAMAPKRPAVGRWTPEEGRVRYMRRMEGNKQASNDPGQSLRDVHTSNTGHCVYAPGANIPHDGGRDVDTGSHKHSQSVTNPRPTEPSSDTGRGEETEGTGITKPPRGTSSPLFEPLDGWVESPTLKDTDLTHEPSTKSPEPRQQNTEPVARPRGLGTFMGSGRAVSIFGSRRYEANVSSKQMAGTSGNVAVTDAQPRRIAQQLSRNSNHNNPSSPNLARKQTQTPVQNRSVLPDRQGASLLHLPAIPEDTVSSQVPKISENRSILEQTTKERKFAIDNRGHIRWRLGKKPNTEQKTDDRGAGNSKKDGNKEDEDITNDEGTSRAPSSRHLPQIEGNGVSLGHGAMTSTPPPPYSMLNPFPTPAPGTSAGRFVAPVAPMLPPPLPNRSQSIEVSVPEQNLAGRIIQERSARIAQLASEIEAHSPSVPAPAQATIRAMEHISLLVPCPSGPIHRAGRELGNSSATSLGGIEGNITNLGGEVAPPLHREREFLSASPEDTRIPTSTMENSGMDEMSQGGGNEEHMEPVTNSPSNPPPLPTIQHSIAQYPILTSHKKIKLETEPSASLFKIPNTNPATAFANTNNNRIGDDTAMIKPEPFAEQSEEDTLRLQVTSSASRVAYLRQLMAAQTLARRKQSSPSGTCIGGGRGAVTQKGDQVQGSGRTGQQQQRQKQSQSSSTGVEEAAVVAEARDTERTRERSTRHELKHKASLDRVSDWFGR</sequence>
<feature type="region of interest" description="Disordered" evidence="1">
    <location>
        <begin position="163"/>
        <end position="294"/>
    </location>
</feature>
<dbReference type="AlphaFoldDB" id="A0A9P9IPI3"/>
<feature type="compositionally biased region" description="Basic and acidic residues" evidence="1">
    <location>
        <begin position="259"/>
        <end position="270"/>
    </location>
</feature>
<evidence type="ECO:0000313" key="2">
    <source>
        <dbReference type="EMBL" id="KAH7128237.1"/>
    </source>
</evidence>
<feature type="region of interest" description="Disordered" evidence="1">
    <location>
        <begin position="338"/>
        <end position="362"/>
    </location>
</feature>
<reference evidence="2" key="1">
    <citation type="journal article" date="2021" name="Nat. Commun.">
        <title>Genetic determinants of endophytism in the Arabidopsis root mycobiome.</title>
        <authorList>
            <person name="Mesny F."/>
            <person name="Miyauchi S."/>
            <person name="Thiergart T."/>
            <person name="Pickel B."/>
            <person name="Atanasova L."/>
            <person name="Karlsson M."/>
            <person name="Huettel B."/>
            <person name="Barry K.W."/>
            <person name="Haridas S."/>
            <person name="Chen C."/>
            <person name="Bauer D."/>
            <person name="Andreopoulos W."/>
            <person name="Pangilinan J."/>
            <person name="LaButti K."/>
            <person name="Riley R."/>
            <person name="Lipzen A."/>
            <person name="Clum A."/>
            <person name="Drula E."/>
            <person name="Henrissat B."/>
            <person name="Kohler A."/>
            <person name="Grigoriev I.V."/>
            <person name="Martin F.M."/>
            <person name="Hacquard S."/>
        </authorList>
    </citation>
    <scope>NUCLEOTIDE SEQUENCE</scope>
    <source>
        <strain evidence="2">MPI-CAGE-CH-0243</strain>
    </source>
</reference>
<dbReference type="Proteomes" id="UP000700596">
    <property type="component" value="Unassembled WGS sequence"/>
</dbReference>
<evidence type="ECO:0000313" key="3">
    <source>
        <dbReference type="Proteomes" id="UP000700596"/>
    </source>
</evidence>
<evidence type="ECO:0000256" key="1">
    <source>
        <dbReference type="SAM" id="MobiDB-lite"/>
    </source>
</evidence>
<feature type="compositionally biased region" description="Basic and acidic residues" evidence="1">
    <location>
        <begin position="425"/>
        <end position="444"/>
    </location>
</feature>
<feature type="region of interest" description="Disordered" evidence="1">
    <location>
        <begin position="631"/>
        <end position="665"/>
    </location>
</feature>
<feature type="compositionally biased region" description="Low complexity" evidence="1">
    <location>
        <begin position="791"/>
        <end position="820"/>
    </location>
</feature>
<feature type="compositionally biased region" description="Low complexity" evidence="1">
    <location>
        <begin position="339"/>
        <end position="351"/>
    </location>
</feature>
<feature type="compositionally biased region" description="Polar residues" evidence="1">
    <location>
        <begin position="211"/>
        <end position="224"/>
    </location>
</feature>
<protein>
    <submittedName>
        <fullName evidence="2">Uncharacterized protein</fullName>
    </submittedName>
</protein>
<feature type="region of interest" description="Disordered" evidence="1">
    <location>
        <begin position="411"/>
        <end position="488"/>
    </location>
</feature>
<gene>
    <name evidence="2" type="ORF">B0J11DRAFT_566885</name>
</gene>
<feature type="compositionally biased region" description="Polar residues" evidence="1">
    <location>
        <begin position="271"/>
        <end position="282"/>
    </location>
</feature>
<dbReference type="EMBL" id="JAGMWT010000005">
    <property type="protein sequence ID" value="KAH7128237.1"/>
    <property type="molecule type" value="Genomic_DNA"/>
</dbReference>
<keyword evidence="3" id="KW-1185">Reference proteome</keyword>
<feature type="compositionally biased region" description="Basic and acidic residues" evidence="1">
    <location>
        <begin position="821"/>
        <end position="852"/>
    </location>
</feature>
<feature type="compositionally biased region" description="Basic and acidic residues" evidence="1">
    <location>
        <begin position="197"/>
        <end position="206"/>
    </location>
</feature>